<evidence type="ECO:0008006" key="4">
    <source>
        <dbReference type="Google" id="ProtNLM"/>
    </source>
</evidence>
<reference evidence="2 3" key="1">
    <citation type="submission" date="2023-12" db="EMBL/GenBank/DDBJ databases">
        <title>Description of Novel Strain Fulvimarina sp. 2208YS6-2-32 isolated from Uroteuthis (Photololigo) edulis.</title>
        <authorList>
            <person name="Park J.-S."/>
        </authorList>
    </citation>
    <scope>NUCLEOTIDE SEQUENCE [LARGE SCALE GENOMIC DNA]</scope>
    <source>
        <strain evidence="2 3">2208YS6-2-32</strain>
    </source>
</reference>
<sequence length="126" mass="13273">MILSTRRIVLTLPLLLGAAFLSGCSGGGGYAPPGVYALGPDGAGPVYDRGRDYRGWPDDDRYGRGGPVYGRGGPVYDRGGRGDYYGGPGPSYDRGDRRGAAYVRCPGGAQFIAGRCRSADPYGNFR</sequence>
<gene>
    <name evidence="2" type="ORF">U0C82_08015</name>
</gene>
<protein>
    <recommendedName>
        <fullName evidence="4">Lipoprotein</fullName>
    </recommendedName>
</protein>
<evidence type="ECO:0000313" key="3">
    <source>
        <dbReference type="Proteomes" id="UP001294412"/>
    </source>
</evidence>
<organism evidence="2 3">
    <name type="scientific">Fulvimarina uroteuthidis</name>
    <dbReference type="NCBI Taxonomy" id="3098149"/>
    <lineage>
        <taxon>Bacteria</taxon>
        <taxon>Pseudomonadati</taxon>
        <taxon>Pseudomonadota</taxon>
        <taxon>Alphaproteobacteria</taxon>
        <taxon>Hyphomicrobiales</taxon>
        <taxon>Aurantimonadaceae</taxon>
        <taxon>Fulvimarina</taxon>
    </lineage>
</organism>
<keyword evidence="1" id="KW-0732">Signal</keyword>
<evidence type="ECO:0000256" key="1">
    <source>
        <dbReference type="SAM" id="SignalP"/>
    </source>
</evidence>
<feature type="chain" id="PRO_5045686611" description="Lipoprotein" evidence="1">
    <location>
        <begin position="28"/>
        <end position="126"/>
    </location>
</feature>
<feature type="signal peptide" evidence="1">
    <location>
        <begin position="1"/>
        <end position="27"/>
    </location>
</feature>
<name>A0ABU5I2P1_9HYPH</name>
<dbReference type="RefSeq" id="WP_322186550.1">
    <property type="nucleotide sequence ID" value="NZ_JAXLPB010000002.1"/>
</dbReference>
<proteinExistence type="predicted"/>
<dbReference type="EMBL" id="JAXLPB010000002">
    <property type="protein sequence ID" value="MDY8109089.1"/>
    <property type="molecule type" value="Genomic_DNA"/>
</dbReference>
<evidence type="ECO:0000313" key="2">
    <source>
        <dbReference type="EMBL" id="MDY8109089.1"/>
    </source>
</evidence>
<keyword evidence="3" id="KW-1185">Reference proteome</keyword>
<accession>A0ABU5I2P1</accession>
<comment type="caution">
    <text evidence="2">The sequence shown here is derived from an EMBL/GenBank/DDBJ whole genome shotgun (WGS) entry which is preliminary data.</text>
</comment>
<dbReference type="Proteomes" id="UP001294412">
    <property type="component" value="Unassembled WGS sequence"/>
</dbReference>
<dbReference type="PROSITE" id="PS51257">
    <property type="entry name" value="PROKAR_LIPOPROTEIN"/>
    <property type="match status" value="1"/>
</dbReference>